<gene>
    <name evidence="1" type="ORF">LCGC14_2873890</name>
</gene>
<reference evidence="1" key="1">
    <citation type="journal article" date="2015" name="Nature">
        <title>Complex archaea that bridge the gap between prokaryotes and eukaryotes.</title>
        <authorList>
            <person name="Spang A."/>
            <person name="Saw J.H."/>
            <person name="Jorgensen S.L."/>
            <person name="Zaremba-Niedzwiedzka K."/>
            <person name="Martijn J."/>
            <person name="Lind A.E."/>
            <person name="van Eijk R."/>
            <person name="Schleper C."/>
            <person name="Guy L."/>
            <person name="Ettema T.J."/>
        </authorList>
    </citation>
    <scope>NUCLEOTIDE SEQUENCE</scope>
</reference>
<organism evidence="1">
    <name type="scientific">marine sediment metagenome</name>
    <dbReference type="NCBI Taxonomy" id="412755"/>
    <lineage>
        <taxon>unclassified sequences</taxon>
        <taxon>metagenomes</taxon>
        <taxon>ecological metagenomes</taxon>
    </lineage>
</organism>
<name>A0A0F8YNY2_9ZZZZ</name>
<proteinExistence type="predicted"/>
<dbReference type="EMBL" id="LAZR01055874">
    <property type="protein sequence ID" value="KKK75420.1"/>
    <property type="molecule type" value="Genomic_DNA"/>
</dbReference>
<protein>
    <submittedName>
        <fullName evidence="1">Uncharacterized protein</fullName>
    </submittedName>
</protein>
<accession>A0A0F8YNY2</accession>
<evidence type="ECO:0000313" key="1">
    <source>
        <dbReference type="EMBL" id="KKK75420.1"/>
    </source>
</evidence>
<sequence>MYAVLGIYVAGSVTIKIPKSGIMGKNVKSARWKPFTMENVYIVRNNGYFRRIHKAK</sequence>
<comment type="caution">
    <text evidence="1">The sequence shown here is derived from an EMBL/GenBank/DDBJ whole genome shotgun (WGS) entry which is preliminary data.</text>
</comment>
<dbReference type="AlphaFoldDB" id="A0A0F8YNY2"/>